<evidence type="ECO:0000313" key="1">
    <source>
        <dbReference type="Proteomes" id="UP000095281"/>
    </source>
</evidence>
<keyword evidence="1" id="KW-1185">Reference proteome</keyword>
<proteinExistence type="predicted"/>
<name>A0A1I8B1H3_MELHA</name>
<accession>A0A1I8B1H3</accession>
<sequence length="89" mass="10701">MSGSKLCRKSRTRVLCEISQQIKFCYNPLQDDLLVEILERKYKFIFEADESEINSINQIKDQINIISNFYIMEKIIKRYPEFKSNKIMK</sequence>
<dbReference type="WBParaSite" id="MhA1_Contig1219.frz3.gene7">
    <property type="protein sequence ID" value="MhA1_Contig1219.frz3.gene7"/>
    <property type="gene ID" value="MhA1_Contig1219.frz3.gene7"/>
</dbReference>
<dbReference type="Proteomes" id="UP000095281">
    <property type="component" value="Unplaced"/>
</dbReference>
<reference evidence="2" key="1">
    <citation type="submission" date="2016-11" db="UniProtKB">
        <authorList>
            <consortium name="WormBaseParasite"/>
        </authorList>
    </citation>
    <scope>IDENTIFICATION</scope>
</reference>
<evidence type="ECO:0000313" key="2">
    <source>
        <dbReference type="WBParaSite" id="MhA1_Contig1219.frz3.gene7"/>
    </source>
</evidence>
<organism evidence="1 2">
    <name type="scientific">Meloidogyne hapla</name>
    <name type="common">Root-knot nematode worm</name>
    <dbReference type="NCBI Taxonomy" id="6305"/>
    <lineage>
        <taxon>Eukaryota</taxon>
        <taxon>Metazoa</taxon>
        <taxon>Ecdysozoa</taxon>
        <taxon>Nematoda</taxon>
        <taxon>Chromadorea</taxon>
        <taxon>Rhabditida</taxon>
        <taxon>Tylenchina</taxon>
        <taxon>Tylenchomorpha</taxon>
        <taxon>Tylenchoidea</taxon>
        <taxon>Meloidogynidae</taxon>
        <taxon>Meloidogyninae</taxon>
        <taxon>Meloidogyne</taxon>
    </lineage>
</organism>
<dbReference type="AlphaFoldDB" id="A0A1I8B1H3"/>
<protein>
    <submittedName>
        <fullName evidence="2">NusB domain-containing protein</fullName>
    </submittedName>
</protein>